<proteinExistence type="predicted"/>
<dbReference type="Pfam" id="PF11706">
    <property type="entry name" value="zf-CGNR"/>
    <property type="match status" value="1"/>
</dbReference>
<organism evidence="2 3">
    <name type="scientific">Cryptosporangium japonicum</name>
    <dbReference type="NCBI Taxonomy" id="80872"/>
    <lineage>
        <taxon>Bacteria</taxon>
        <taxon>Bacillati</taxon>
        <taxon>Actinomycetota</taxon>
        <taxon>Actinomycetes</taxon>
        <taxon>Cryptosporangiales</taxon>
        <taxon>Cryptosporangiaceae</taxon>
        <taxon>Cryptosporangium</taxon>
    </lineage>
</organism>
<keyword evidence="3" id="KW-1185">Reference proteome</keyword>
<dbReference type="Gene3D" id="1.10.3300.10">
    <property type="entry name" value="Jann2411-like domain"/>
    <property type="match status" value="1"/>
</dbReference>
<dbReference type="PANTHER" id="PTHR35525:SF3">
    <property type="entry name" value="BLL6575 PROTEIN"/>
    <property type="match status" value="1"/>
</dbReference>
<reference evidence="2 3" key="1">
    <citation type="journal article" date="2019" name="Int. J. Syst. Evol. Microbiol.">
        <title>The Global Catalogue of Microorganisms (GCM) 10K type strain sequencing project: providing services to taxonomists for standard genome sequencing and annotation.</title>
        <authorList>
            <consortium name="The Broad Institute Genomics Platform"/>
            <consortium name="The Broad Institute Genome Sequencing Center for Infectious Disease"/>
            <person name="Wu L."/>
            <person name="Ma J."/>
        </authorList>
    </citation>
    <scope>NUCLEOTIDE SEQUENCE [LARGE SCALE GENOMIC DNA]</scope>
    <source>
        <strain evidence="2 3">JCM 10425</strain>
    </source>
</reference>
<dbReference type="RefSeq" id="WP_344647825.1">
    <property type="nucleotide sequence ID" value="NZ_BAAAGX010000006.1"/>
</dbReference>
<evidence type="ECO:0000259" key="1">
    <source>
        <dbReference type="Pfam" id="PF11706"/>
    </source>
</evidence>
<dbReference type="InterPro" id="IPR023286">
    <property type="entry name" value="ABATE_dom_sf"/>
</dbReference>
<accession>A0ABN0TSM9</accession>
<feature type="domain" description="Zinc finger CGNR" evidence="1">
    <location>
        <begin position="146"/>
        <end position="188"/>
    </location>
</feature>
<comment type="caution">
    <text evidence="2">The sequence shown here is derived from an EMBL/GenBank/DDBJ whole genome shotgun (WGS) entry which is preliminary data.</text>
</comment>
<dbReference type="SUPFAM" id="SSF160904">
    <property type="entry name" value="Jann2411-like"/>
    <property type="match status" value="1"/>
</dbReference>
<dbReference type="InterPro" id="IPR021005">
    <property type="entry name" value="Znf_CGNR"/>
</dbReference>
<protein>
    <submittedName>
        <fullName evidence="2">CGNR zinc finger domain-containing protein</fullName>
    </submittedName>
</protein>
<evidence type="ECO:0000313" key="3">
    <source>
        <dbReference type="Proteomes" id="UP001500967"/>
    </source>
</evidence>
<evidence type="ECO:0000313" key="2">
    <source>
        <dbReference type="EMBL" id="GAA0229195.1"/>
    </source>
</evidence>
<name>A0ABN0TSM9_9ACTN</name>
<dbReference type="EMBL" id="BAAAGX010000006">
    <property type="protein sequence ID" value="GAA0229195.1"/>
    <property type="molecule type" value="Genomic_DNA"/>
</dbReference>
<dbReference type="PANTHER" id="PTHR35525">
    <property type="entry name" value="BLL6575 PROTEIN"/>
    <property type="match status" value="1"/>
</dbReference>
<dbReference type="Proteomes" id="UP001500967">
    <property type="component" value="Unassembled WGS sequence"/>
</dbReference>
<dbReference type="InterPro" id="IPR010852">
    <property type="entry name" value="ABATE"/>
</dbReference>
<gene>
    <name evidence="2" type="ORF">GCM10009539_13240</name>
</gene>
<sequence length="196" mass="21332">MEYDTYNADAVQLAVDLANLASVDDVAVAELSPGSEELRAACETFVAAHVDWFSELAVVPLTDVDVVEIAELSHCLRDVAAADTDQQSVDRLNALLHQCKPVPRATDHDGRMHLHYSDDDAPLTEQLGATVSMAFANVIVRQGRNRIGTCAATDCAKVFVDTSRNRSRRYCSETCASRTTVSAYRKRQKAGAAKSE</sequence>